<dbReference type="SUPFAM" id="SSF48726">
    <property type="entry name" value="Immunoglobulin"/>
    <property type="match status" value="3"/>
</dbReference>
<dbReference type="PROSITE" id="PS50835">
    <property type="entry name" value="IG_LIKE"/>
    <property type="match status" value="3"/>
</dbReference>
<evidence type="ECO:0000256" key="14">
    <source>
        <dbReference type="ARBA" id="ARBA00023319"/>
    </source>
</evidence>
<dbReference type="CDD" id="cd00063">
    <property type="entry name" value="FN3"/>
    <property type="match status" value="8"/>
</dbReference>
<dbReference type="InterPro" id="IPR003595">
    <property type="entry name" value="Tyr_Pase_cat"/>
</dbReference>
<dbReference type="InterPro" id="IPR029021">
    <property type="entry name" value="Prot-tyrosine_phosphatase-like"/>
</dbReference>
<feature type="domain" description="Ig-like" evidence="21">
    <location>
        <begin position="31"/>
        <end position="122"/>
    </location>
</feature>
<comment type="subcellular location">
    <subcellularLocation>
        <location evidence="1">Membrane</location>
        <topology evidence="1">Single-pass type I membrane protein</topology>
    </subcellularLocation>
</comment>
<dbReference type="PRINTS" id="PR00700">
    <property type="entry name" value="PRTYPHPHTASE"/>
</dbReference>
<dbReference type="CDD" id="cd14553">
    <property type="entry name" value="R-PTPc-LAR-1"/>
    <property type="match status" value="1"/>
</dbReference>
<comment type="catalytic activity">
    <reaction evidence="15">
        <text>O-phospho-L-tyrosyl-[protein] + H2O = L-tyrosyl-[protein] + phosphate</text>
        <dbReference type="Rhea" id="RHEA:10684"/>
        <dbReference type="Rhea" id="RHEA-COMP:10136"/>
        <dbReference type="Rhea" id="RHEA-COMP:20101"/>
        <dbReference type="ChEBI" id="CHEBI:15377"/>
        <dbReference type="ChEBI" id="CHEBI:43474"/>
        <dbReference type="ChEBI" id="CHEBI:46858"/>
        <dbReference type="ChEBI" id="CHEBI:61978"/>
        <dbReference type="EC" id="3.1.3.48"/>
    </reaction>
</comment>
<feature type="domain" description="Ig-like" evidence="21">
    <location>
        <begin position="134"/>
        <end position="213"/>
    </location>
</feature>
<organism evidence="23 24">
    <name type="scientific">Haemonchus contortus</name>
    <name type="common">Barber pole worm</name>
    <dbReference type="NCBI Taxonomy" id="6289"/>
    <lineage>
        <taxon>Eukaryota</taxon>
        <taxon>Metazoa</taxon>
        <taxon>Ecdysozoa</taxon>
        <taxon>Nematoda</taxon>
        <taxon>Chromadorea</taxon>
        <taxon>Rhabditida</taxon>
        <taxon>Rhabditina</taxon>
        <taxon>Rhabditomorpha</taxon>
        <taxon>Strongyloidea</taxon>
        <taxon>Trichostrongylidae</taxon>
        <taxon>Haemonchus</taxon>
    </lineage>
</organism>
<dbReference type="InterPro" id="IPR000387">
    <property type="entry name" value="Tyr_Pase_dom"/>
</dbReference>
<dbReference type="SUPFAM" id="SSF52799">
    <property type="entry name" value="(Phosphotyrosine protein) phosphatases II"/>
    <property type="match status" value="2"/>
</dbReference>
<evidence type="ECO:0000313" key="23">
    <source>
        <dbReference type="Proteomes" id="UP000025227"/>
    </source>
</evidence>
<sequence length="2176" mass="243406">MKRKRVHFFFFFHSALLLLVLVRFTNAIDDPARLVVRPDSSTVIADTRVSFFCRADGNPLPNVVWKINGRPLTDSRFIVKSLPTGLSTLRIEPVLSTDNQTVVSCSADNGVANPVVADAIITVLSKAEIPAGFPAVDAHPTLKSVEQGRTAHVTCRVRGDPRPKVLWLRDLVPVDIRADGRYSVSTMGNPGALMIQQAREEDQGKYECVARNSLGVVHSKAAHLYVKVRRVPPYFSYKLERIYRVGAGGSVNLTCVAVGFPMPRVFWKKSDDVVLSDPATAPIGRNVLTLTNIEQSENFTCVAVSKLGNIEATTLVEVKALPPPPRNFKVSSVTSNSVTLTWEAPTLTEPAIEYVIKYRQKSQSRTGGFSTGYTDSNVMKKWKVDPLLTSTTIDHLEPFQLYEFVIATVGDFGEGPPSIPREAQTAAAAPSPPVKVQARSLSRDSVLVKWSPSEKPNGITIKYRIFYTNKDRDAPISYWQMHETRSDELVATLYGLETDTRYYIMVQARNAKGDSDMSSVATVTTKHGIPGQPVSLNAKPLDSRRVQLTWDKPLFSLPVTGYVVWFNSSEGEKEYTLASPHEKHIVMGLEPDTTYAFRVAGISARGQGEFCEPIVARTMQSTPTGPPRLLNITAISPTALHVQWAAPNATHSPVVQYRVRYRVVPTENDTSTSDSASYEEIFDEEILATNPPTWYSTLWNGSDVTANVTGLQPFTVYEITVAAATAEGFGPESSPLRRRTLEDVPSAPLNFDVVLTAPNQVKLTWDRPLHVNGHSNFGGYYVYVEKLLNGEPVNRRRSKYDVINDLSKRYWEIDKLEPNTEYAFRMNAFNRNGDGEYTETKRIVTGGIPPRQPEILSVVLLGDEAPLRARVEWKRPQLAPLESPIDRYNVWYKAEGTEHHMKKVVNGTSNSVELTGLLMGRVYEILLGAENVEGLSTNATEQLVTPVGNPDGEPLNVQYEIVNGKMRISWEPPAEDRRNGNITAYKAILTPMDSDGERIEKEVKDGSSSATFAVDVRKAYTFKVAAATMKGSGPFSPVLTINPDPAALVGPPTNVRVEATSNSSAVVQWDFENGQVDGFVVKYMHEPGGRSDTERWTARTVMSPTSRHLEVPNLTAHKPYAFCVLAIKNNRQGACSDPPTLLERLTPTYMVQNLVVEWKTSNSVKLKWDYNGPVHVGFYLNHTGKKEYFDHTLAMKSMTTPGFKHELDESSREYLWTNLRPYMQYTFHVGVRTLPPGARQYWPKEVVIVTDPTGPPFVFPPELDEVISNGIGSRPGQVVVRLRPASEEYGPISHYWLIIVPGNFSKDDVVNMGSAELEAATIARRKALGKQLTVSPTKKVKKSANHDRTKEPNHTIRTRRTEIPMAAYVAARIEADEMRRMYSENRQFVVGDDKIYNGFNNFPLEPNTKYRLMMRSFAKADGRRKDEFDKRAPMGEKLTKLYSDSALTEPFTTRAALRAGAKTGGVWLIGPLIALLIIAILIGMLVCWWLRCNKKSAGRAHRHGSITKVALTGNIMNGIPGETSKLLSTDTYGRSVMNPYEQMNGGQGNGHMESSMDLYPLPRSQSRSAGGNYAPVPVPLPCLPSSGGMLGTHLVTHPAVPISELAQHIERLRLNNNAGFQQEFESIETGQQFTWENSNADMNKHKNRYANVVAYDHSRVVLSSIDGIPGTDYINANYIDGYDKPKAYIATQGPLPETFGDFWRMVWEEGSSTIVMLTNLEERSRVKCDQYWPTRGSSTYGEIQVTLIETTVLAHYTMRTFRIQVVGEMEMREIRHLQYTAWPDHGVPDHPTPFLIFLKRVKTLNPPDAGPIISHCSAGIGRTGAFIVVDCMLERLRYENTVDIFGCVTSLRSQRSYMVQTEDQYIFIHDAVLDAVNSGSTEVPAVKLRQHVMALQQMAPMEGAAGMELEFRHLSTLKWSNSRCTVANMSANRHKNRQNAAVPYDSNRVIMQVIPGVDGSDYINASWVDGYRERCAYIATQGPTEQTIADFWRMVWEHDCAIIVMLTKTWEMGRNRCCEYWPQETGAQVGQLVVEPIAEYNMREYILREFRLSDVQSGISRIVRHFQYTEWPEQGAPKSGESFLDLIQQVHRTKTQFGVDGPIVIHCSSGAGRTGVFIALSIIIDRMRLEHVVDVFTTVKLLRTERQNMVQDTEQYHFLYLAALEFLSAYEQFPAV</sequence>
<feature type="domain" description="Ig-like" evidence="21">
    <location>
        <begin position="233"/>
        <end position="317"/>
    </location>
</feature>
<feature type="chain" id="PRO_5035470851" description="protein-tyrosine-phosphatase" evidence="18">
    <location>
        <begin position="28"/>
        <end position="2176"/>
    </location>
</feature>
<evidence type="ECO:0000256" key="12">
    <source>
        <dbReference type="ARBA" id="ARBA00023170"/>
    </source>
</evidence>
<evidence type="ECO:0000256" key="1">
    <source>
        <dbReference type="ARBA" id="ARBA00004479"/>
    </source>
</evidence>
<dbReference type="FunFam" id="3.90.190.10:FF:000147">
    <property type="entry name" value="Protein-tyrosine-phosphatase"/>
    <property type="match status" value="1"/>
</dbReference>
<evidence type="ECO:0000256" key="4">
    <source>
        <dbReference type="ARBA" id="ARBA00022692"/>
    </source>
</evidence>
<feature type="domain" description="Fibronectin type-III" evidence="22">
    <location>
        <begin position="1051"/>
        <end position="1148"/>
    </location>
</feature>
<feature type="transmembrane region" description="Helical" evidence="17">
    <location>
        <begin position="1466"/>
        <end position="1490"/>
    </location>
</feature>
<dbReference type="SMART" id="SM00408">
    <property type="entry name" value="IGc2"/>
    <property type="match status" value="3"/>
</dbReference>
<dbReference type="InterPro" id="IPR007110">
    <property type="entry name" value="Ig-like_dom"/>
</dbReference>
<dbReference type="Pfam" id="PF00041">
    <property type="entry name" value="fn3"/>
    <property type="match status" value="7"/>
</dbReference>
<dbReference type="SMART" id="SM00404">
    <property type="entry name" value="PTPc_motif"/>
    <property type="match status" value="2"/>
</dbReference>
<dbReference type="GO" id="GO:0045202">
    <property type="term" value="C:synapse"/>
    <property type="evidence" value="ECO:0007669"/>
    <property type="project" value="UniProtKB-ARBA"/>
</dbReference>
<dbReference type="InterPro" id="IPR050713">
    <property type="entry name" value="RTP_Phos/Ushers"/>
</dbReference>
<reference evidence="24" key="1">
    <citation type="submission" date="2020-12" db="UniProtKB">
        <authorList>
            <consortium name="WormBaseParasite"/>
        </authorList>
    </citation>
    <scope>IDENTIFICATION</scope>
    <source>
        <strain evidence="24">MHco3</strain>
    </source>
</reference>
<feature type="domain" description="Fibronectin type-III" evidence="22">
    <location>
        <begin position="953"/>
        <end position="1046"/>
    </location>
</feature>
<keyword evidence="13" id="KW-0325">Glycoprotein</keyword>
<dbReference type="PROSITE" id="PS50853">
    <property type="entry name" value="FN3"/>
    <property type="match status" value="8"/>
</dbReference>
<dbReference type="Pfam" id="PF07679">
    <property type="entry name" value="I-set"/>
    <property type="match status" value="1"/>
</dbReference>
<feature type="signal peptide" evidence="18">
    <location>
        <begin position="1"/>
        <end position="27"/>
    </location>
</feature>
<dbReference type="PROSITE" id="PS50055">
    <property type="entry name" value="TYR_PHOSPHATASE_PTP"/>
    <property type="match status" value="2"/>
</dbReference>
<dbReference type="FunFam" id="2.60.40.10:FF:000036">
    <property type="entry name" value="receptor-type tyrosine-protein phosphatase delta isoform X1"/>
    <property type="match status" value="1"/>
</dbReference>
<evidence type="ECO:0000256" key="3">
    <source>
        <dbReference type="ARBA" id="ARBA00013064"/>
    </source>
</evidence>
<dbReference type="WBParaSite" id="HCON_00036400-00001">
    <property type="protein sequence ID" value="HCON_00036400-00001"/>
    <property type="gene ID" value="HCON_00036400"/>
</dbReference>
<keyword evidence="14" id="KW-0393">Immunoglobulin domain</keyword>
<dbReference type="EC" id="3.1.3.48" evidence="3"/>
<dbReference type="Pfam" id="PF13927">
    <property type="entry name" value="Ig_3"/>
    <property type="match status" value="2"/>
</dbReference>
<evidence type="ECO:0000256" key="13">
    <source>
        <dbReference type="ARBA" id="ARBA00023180"/>
    </source>
</evidence>
<dbReference type="PANTHER" id="PTHR46957:SF6">
    <property type="entry name" value="PROTEIN-TYROSINE-PHOSPHATASE"/>
    <property type="match status" value="1"/>
</dbReference>
<keyword evidence="10 17" id="KW-0472">Membrane</keyword>
<evidence type="ECO:0000313" key="24">
    <source>
        <dbReference type="WBParaSite" id="HCON_00036400-00001"/>
    </source>
</evidence>
<evidence type="ECO:0000256" key="9">
    <source>
        <dbReference type="ARBA" id="ARBA00022989"/>
    </source>
</evidence>
<dbReference type="Gene3D" id="2.60.40.10">
    <property type="entry name" value="Immunoglobulins"/>
    <property type="match status" value="11"/>
</dbReference>
<evidence type="ECO:0000259" key="21">
    <source>
        <dbReference type="PROSITE" id="PS50835"/>
    </source>
</evidence>
<evidence type="ECO:0000256" key="10">
    <source>
        <dbReference type="ARBA" id="ARBA00023136"/>
    </source>
</evidence>
<feature type="domain" description="Tyrosine-protein phosphatase" evidence="19">
    <location>
        <begin position="1907"/>
        <end position="2166"/>
    </location>
</feature>
<dbReference type="SMART" id="SM00194">
    <property type="entry name" value="PTPc"/>
    <property type="match status" value="2"/>
</dbReference>
<feature type="domain" description="Tyrosine-protein phosphatase" evidence="19">
    <location>
        <begin position="1620"/>
        <end position="1875"/>
    </location>
</feature>
<evidence type="ECO:0000259" key="22">
    <source>
        <dbReference type="PROSITE" id="PS50853"/>
    </source>
</evidence>
<dbReference type="PANTHER" id="PTHR46957">
    <property type="entry name" value="CYTOKINE RECEPTOR"/>
    <property type="match status" value="1"/>
</dbReference>
<accession>A0A7I5E6V1</accession>
<keyword evidence="7" id="KW-0378">Hydrolase</keyword>
<dbReference type="SMART" id="SM00409">
    <property type="entry name" value="IG"/>
    <property type="match status" value="3"/>
</dbReference>
<keyword evidence="8" id="KW-0904">Protein phosphatase</keyword>
<evidence type="ECO:0000256" key="6">
    <source>
        <dbReference type="ARBA" id="ARBA00022737"/>
    </source>
</evidence>
<feature type="domain" description="Fibronectin type-III" evidence="22">
    <location>
        <begin position="324"/>
        <end position="428"/>
    </location>
</feature>
<evidence type="ECO:0000256" key="18">
    <source>
        <dbReference type="SAM" id="SignalP"/>
    </source>
</evidence>
<proteinExistence type="inferred from homology"/>
<dbReference type="Pfam" id="PF00102">
    <property type="entry name" value="Y_phosphatase"/>
    <property type="match status" value="2"/>
</dbReference>
<dbReference type="InterPro" id="IPR003961">
    <property type="entry name" value="FN3_dom"/>
</dbReference>
<name>A0A7I5E6V1_HAECO</name>
<dbReference type="InterPro" id="IPR013098">
    <property type="entry name" value="Ig_I-set"/>
</dbReference>
<evidence type="ECO:0000256" key="16">
    <source>
        <dbReference type="SAM" id="MobiDB-lite"/>
    </source>
</evidence>
<feature type="domain" description="Tyrosine specific protein phosphatases" evidence="20">
    <location>
        <begin position="2081"/>
        <end position="2157"/>
    </location>
</feature>
<keyword evidence="9 17" id="KW-1133">Transmembrane helix</keyword>
<feature type="domain" description="Fibronectin type-III" evidence="22">
    <location>
        <begin position="432"/>
        <end position="528"/>
    </location>
</feature>
<feature type="region of interest" description="Disordered" evidence="16">
    <location>
        <begin position="1333"/>
        <end position="1352"/>
    </location>
</feature>
<dbReference type="GO" id="GO:0004725">
    <property type="term" value="F:protein tyrosine phosphatase activity"/>
    <property type="evidence" value="ECO:0007669"/>
    <property type="project" value="UniProtKB-EC"/>
</dbReference>
<dbReference type="PROSITE" id="PS50056">
    <property type="entry name" value="TYR_PHOSPHATASE_2"/>
    <property type="match status" value="2"/>
</dbReference>
<evidence type="ECO:0000256" key="11">
    <source>
        <dbReference type="ARBA" id="ARBA00023157"/>
    </source>
</evidence>
<dbReference type="AlphaFoldDB" id="A0A7I5E6V1"/>
<dbReference type="OrthoDB" id="10253954at2759"/>
<dbReference type="GO" id="GO:0016020">
    <property type="term" value="C:membrane"/>
    <property type="evidence" value="ECO:0007669"/>
    <property type="project" value="UniProtKB-SubCell"/>
</dbReference>
<keyword evidence="12" id="KW-0675">Receptor</keyword>
<dbReference type="InterPro" id="IPR036116">
    <property type="entry name" value="FN3_sf"/>
</dbReference>
<evidence type="ECO:0000256" key="7">
    <source>
        <dbReference type="ARBA" id="ARBA00022801"/>
    </source>
</evidence>
<keyword evidence="23" id="KW-1185">Reference proteome</keyword>
<dbReference type="SUPFAM" id="SSF49265">
    <property type="entry name" value="Fibronectin type III"/>
    <property type="match status" value="5"/>
</dbReference>
<dbReference type="SMART" id="SM00060">
    <property type="entry name" value="FN3"/>
    <property type="match status" value="9"/>
</dbReference>
<evidence type="ECO:0000256" key="5">
    <source>
        <dbReference type="ARBA" id="ARBA00022729"/>
    </source>
</evidence>
<dbReference type="FunFam" id="3.90.190.10:FF:000102">
    <property type="entry name" value="Receptor-type tyrosine-protein phosphatase"/>
    <property type="match status" value="1"/>
</dbReference>
<evidence type="ECO:0000259" key="19">
    <source>
        <dbReference type="PROSITE" id="PS50055"/>
    </source>
</evidence>
<feature type="domain" description="Fibronectin type-III" evidence="22">
    <location>
        <begin position="532"/>
        <end position="621"/>
    </location>
</feature>
<dbReference type="InterPro" id="IPR013783">
    <property type="entry name" value="Ig-like_fold"/>
</dbReference>
<comment type="similarity">
    <text evidence="2">Belongs to the protein-tyrosine phosphatase family. Receptor class 2A subfamily.</text>
</comment>
<dbReference type="InterPro" id="IPR003598">
    <property type="entry name" value="Ig_sub2"/>
</dbReference>
<feature type="domain" description="Fibronectin type-III" evidence="22">
    <location>
        <begin position="747"/>
        <end position="851"/>
    </location>
</feature>
<feature type="domain" description="Fibronectin type-III" evidence="22">
    <location>
        <begin position="626"/>
        <end position="743"/>
    </location>
</feature>
<protein>
    <recommendedName>
        <fullName evidence="3">protein-tyrosine-phosphatase</fullName>
        <ecNumber evidence="3">3.1.3.48</ecNumber>
    </recommendedName>
</protein>
<dbReference type="FunFam" id="2.60.40.10:FF:000010">
    <property type="entry name" value="receptor-type tyrosine-protein phosphatase delta isoform X1"/>
    <property type="match status" value="1"/>
</dbReference>
<dbReference type="Proteomes" id="UP000025227">
    <property type="component" value="Unplaced"/>
</dbReference>
<dbReference type="Gene3D" id="3.90.190.10">
    <property type="entry name" value="Protein tyrosine phosphatase superfamily"/>
    <property type="match status" value="2"/>
</dbReference>
<dbReference type="FunFam" id="2.60.40.10:FF:000032">
    <property type="entry name" value="palladin isoform X1"/>
    <property type="match status" value="1"/>
</dbReference>
<evidence type="ECO:0000256" key="2">
    <source>
        <dbReference type="ARBA" id="ARBA00010504"/>
    </source>
</evidence>
<feature type="domain" description="Tyrosine specific protein phosphatases" evidence="20">
    <location>
        <begin position="1795"/>
        <end position="1866"/>
    </location>
</feature>
<evidence type="ECO:0000259" key="20">
    <source>
        <dbReference type="PROSITE" id="PS50056"/>
    </source>
</evidence>
<dbReference type="InterPro" id="IPR016130">
    <property type="entry name" value="Tyr_Pase_AS"/>
</dbReference>
<keyword evidence="5 18" id="KW-0732">Signal</keyword>
<keyword evidence="11" id="KW-1015">Disulfide bond</keyword>
<keyword evidence="6" id="KW-0677">Repeat</keyword>
<dbReference type="PROSITE" id="PS00383">
    <property type="entry name" value="TYR_PHOSPHATASE_1"/>
    <property type="match status" value="1"/>
</dbReference>
<keyword evidence="4 17" id="KW-0812">Transmembrane</keyword>
<feature type="domain" description="Fibronectin type-III" evidence="22">
    <location>
        <begin position="852"/>
        <end position="950"/>
    </location>
</feature>
<evidence type="ECO:0000256" key="8">
    <source>
        <dbReference type="ARBA" id="ARBA00022912"/>
    </source>
</evidence>
<evidence type="ECO:0000256" key="15">
    <source>
        <dbReference type="ARBA" id="ARBA00051722"/>
    </source>
</evidence>
<dbReference type="InterPro" id="IPR003599">
    <property type="entry name" value="Ig_sub"/>
</dbReference>
<dbReference type="InterPro" id="IPR000242">
    <property type="entry name" value="PTP_cat"/>
</dbReference>
<evidence type="ECO:0000256" key="17">
    <source>
        <dbReference type="SAM" id="Phobius"/>
    </source>
</evidence>
<dbReference type="InterPro" id="IPR036179">
    <property type="entry name" value="Ig-like_dom_sf"/>
</dbReference>